<dbReference type="Pfam" id="PF13490">
    <property type="entry name" value="zf-HC2"/>
    <property type="match status" value="1"/>
</dbReference>
<evidence type="ECO:0000256" key="6">
    <source>
        <dbReference type="ARBA" id="ARBA00024438"/>
    </source>
</evidence>
<dbReference type="OrthoDB" id="9808253at2"/>
<dbReference type="PANTHER" id="PTHR37461">
    <property type="entry name" value="ANTI-SIGMA-K FACTOR RSKA"/>
    <property type="match status" value="1"/>
</dbReference>
<evidence type="ECO:0000256" key="1">
    <source>
        <dbReference type="ARBA" id="ARBA00004167"/>
    </source>
</evidence>
<dbReference type="Proteomes" id="UP000189464">
    <property type="component" value="Chromosome"/>
</dbReference>
<gene>
    <name evidence="11" type="ORF">B0537_00965</name>
</gene>
<sequence>MQCQVVLEMLSAYLDGFLSPDEHAAVEKHLANCNSCRLELEELRSCLNLLHDLPELSPPAGFRAGLMEKIDKLSTPTEMPAQKRWFDRVAKVTRQSWYRTAAVAAVMVMALGVTSLWEKDGHQFIPVTNQSPDVASVGQPNPEQQEPGVKEPATTPDTPVSGIEKQPVVKTEPNQSGAKPADQNPAKPVQVARNFNVESYHPQASEGLVDHRVVLKLAVQDRFVALQAVDAIIKAQNGSIIQPYDEATGKLSIRVPSEKSREVESQLKALGVVITHMPTDKDLSGQHKQAVATLDQLKEQKDQLENQLAENTPEVEEQLNAVAAKIEQQIRLLQQLEEQGEFAEIAITLE</sequence>
<comment type="subcellular location">
    <subcellularLocation>
        <location evidence="1">Membrane</location>
        <topology evidence="1">Single-pass membrane protein</topology>
    </subcellularLocation>
</comment>
<organism evidence="11 12">
    <name type="scientific">Desulforamulus ferrireducens</name>
    <dbReference type="NCBI Taxonomy" id="1833852"/>
    <lineage>
        <taxon>Bacteria</taxon>
        <taxon>Bacillati</taxon>
        <taxon>Bacillota</taxon>
        <taxon>Clostridia</taxon>
        <taxon>Eubacteriales</taxon>
        <taxon>Peptococcaceae</taxon>
        <taxon>Desulforamulus</taxon>
    </lineage>
</organism>
<dbReference type="GO" id="GO:0006417">
    <property type="term" value="P:regulation of translation"/>
    <property type="evidence" value="ECO:0007669"/>
    <property type="project" value="TreeGrafter"/>
</dbReference>
<dbReference type="EMBL" id="CP019698">
    <property type="protein sequence ID" value="AQS57800.1"/>
    <property type="molecule type" value="Genomic_DNA"/>
</dbReference>
<name>A0A1S6ISQ4_9FIRM</name>
<dbReference type="Pfam" id="PF14257">
    <property type="entry name" value="DUF4349"/>
    <property type="match status" value="1"/>
</dbReference>
<dbReference type="Gene3D" id="1.10.10.1320">
    <property type="entry name" value="Anti-sigma factor, zinc-finger domain"/>
    <property type="match status" value="1"/>
</dbReference>
<dbReference type="STRING" id="1833852.B0537_00965"/>
<evidence type="ECO:0000313" key="11">
    <source>
        <dbReference type="EMBL" id="AQS57800.1"/>
    </source>
</evidence>
<evidence type="ECO:0000259" key="10">
    <source>
        <dbReference type="Pfam" id="PF14257"/>
    </source>
</evidence>
<keyword evidence="12" id="KW-1185">Reference proteome</keyword>
<evidence type="ECO:0000256" key="5">
    <source>
        <dbReference type="ARBA" id="ARBA00024353"/>
    </source>
</evidence>
<keyword evidence="3" id="KW-1133">Transmembrane helix</keyword>
<dbReference type="GO" id="GO:0016020">
    <property type="term" value="C:membrane"/>
    <property type="evidence" value="ECO:0007669"/>
    <property type="project" value="UniProtKB-SubCell"/>
</dbReference>
<evidence type="ECO:0000256" key="8">
    <source>
        <dbReference type="SAM" id="MobiDB-lite"/>
    </source>
</evidence>
<reference evidence="11 12" key="1">
    <citation type="journal article" date="2016" name="Int. J. Syst. Evol. Microbiol.">
        <title>Desulfotomaculum ferrireducens sp. nov., a moderately thermophilic sulfate-reducing and dissimilatory Fe(III)-reducing bacterium isolated from compost.</title>
        <authorList>
            <person name="Yang G."/>
            <person name="Guo J."/>
            <person name="Zhuang L."/>
            <person name="Yuan Y."/>
            <person name="Zhou S."/>
        </authorList>
    </citation>
    <scope>NUCLEOTIDE SEQUENCE [LARGE SCALE GENOMIC DNA]</scope>
    <source>
        <strain evidence="11 12">GSS09</strain>
    </source>
</reference>
<dbReference type="PANTHER" id="PTHR37461:SF1">
    <property type="entry name" value="ANTI-SIGMA-K FACTOR RSKA"/>
    <property type="match status" value="1"/>
</dbReference>
<dbReference type="InterPro" id="IPR051474">
    <property type="entry name" value="Anti-sigma-K/W_factor"/>
</dbReference>
<proteinExistence type="inferred from homology"/>
<evidence type="ECO:0000256" key="7">
    <source>
        <dbReference type="SAM" id="Coils"/>
    </source>
</evidence>
<dbReference type="RefSeq" id="WP_077712765.1">
    <property type="nucleotide sequence ID" value="NZ_CP019698.1"/>
</dbReference>
<accession>A0A1S6ISQ4</accession>
<dbReference type="KEGG" id="dfg:B0537_00965"/>
<dbReference type="InterPro" id="IPR025645">
    <property type="entry name" value="DUF4349"/>
</dbReference>
<dbReference type="AlphaFoldDB" id="A0A1S6ISQ4"/>
<comment type="similarity">
    <text evidence="5">Belongs to the zinc-associated anti-sigma factor (ZAS) superfamily. Anti-sigma-W factor family.</text>
</comment>
<feature type="compositionally biased region" description="Polar residues" evidence="8">
    <location>
        <begin position="127"/>
        <end position="144"/>
    </location>
</feature>
<feature type="domain" description="DUF4349" evidence="10">
    <location>
        <begin position="215"/>
        <end position="350"/>
    </location>
</feature>
<keyword evidence="7" id="KW-0175">Coiled coil</keyword>
<evidence type="ECO:0000256" key="2">
    <source>
        <dbReference type="ARBA" id="ARBA00022692"/>
    </source>
</evidence>
<feature type="coiled-coil region" evidence="7">
    <location>
        <begin position="287"/>
        <end position="346"/>
    </location>
</feature>
<feature type="domain" description="Putative zinc-finger" evidence="9">
    <location>
        <begin position="3"/>
        <end position="37"/>
    </location>
</feature>
<keyword evidence="2" id="KW-0812">Transmembrane</keyword>
<evidence type="ECO:0000259" key="9">
    <source>
        <dbReference type="Pfam" id="PF13490"/>
    </source>
</evidence>
<dbReference type="GO" id="GO:0016989">
    <property type="term" value="F:sigma factor antagonist activity"/>
    <property type="evidence" value="ECO:0007669"/>
    <property type="project" value="TreeGrafter"/>
</dbReference>
<keyword evidence="4" id="KW-0472">Membrane</keyword>
<evidence type="ECO:0000256" key="3">
    <source>
        <dbReference type="ARBA" id="ARBA00022989"/>
    </source>
</evidence>
<evidence type="ECO:0000313" key="12">
    <source>
        <dbReference type="Proteomes" id="UP000189464"/>
    </source>
</evidence>
<protein>
    <recommendedName>
        <fullName evidence="6">Anti-sigma-W factor RsiW</fullName>
    </recommendedName>
</protein>
<dbReference type="InterPro" id="IPR027383">
    <property type="entry name" value="Znf_put"/>
</dbReference>
<dbReference type="InterPro" id="IPR041916">
    <property type="entry name" value="Anti_sigma_zinc_sf"/>
</dbReference>
<feature type="region of interest" description="Disordered" evidence="8">
    <location>
        <begin position="127"/>
        <end position="186"/>
    </location>
</feature>
<evidence type="ECO:0000256" key="4">
    <source>
        <dbReference type="ARBA" id="ARBA00023136"/>
    </source>
</evidence>